<dbReference type="EMBL" id="CP039268">
    <property type="protein sequence ID" value="QGU32287.1"/>
    <property type="molecule type" value="Genomic_DNA"/>
</dbReference>
<evidence type="ECO:0000256" key="7">
    <source>
        <dbReference type="ARBA" id="ARBA00055169"/>
    </source>
</evidence>
<dbReference type="FunFam" id="3.40.50.720:FF:000033">
    <property type="entry name" value="Adenylyltransferase and sulfurtransferase MOCS3"/>
    <property type="match status" value="1"/>
</dbReference>
<protein>
    <recommendedName>
        <fullName evidence="10">Molybdopterin-synthase adenylyltransferase</fullName>
        <ecNumber evidence="9">2.7.7.80</ecNumber>
    </recommendedName>
    <alternativeName>
        <fullName evidence="13">MoaD protein adenylase</fullName>
    </alternativeName>
    <alternativeName>
        <fullName evidence="11">Molybdopterin-converting factor subunit 1 adenylase</fullName>
    </alternativeName>
    <alternativeName>
        <fullName evidence="12">Sulfur carrier protein MoaD adenylyltransferase</fullName>
    </alternativeName>
</protein>
<dbReference type="InterPro" id="IPR035985">
    <property type="entry name" value="Ubiquitin-activating_enz"/>
</dbReference>
<evidence type="ECO:0000256" key="6">
    <source>
        <dbReference type="ARBA" id="ARBA00052218"/>
    </source>
</evidence>
<dbReference type="GO" id="GO:0008641">
    <property type="term" value="F:ubiquitin-like modifier activating enzyme activity"/>
    <property type="evidence" value="ECO:0007669"/>
    <property type="project" value="InterPro"/>
</dbReference>
<sequence length="256" mass="27010">MTDDELLRYSRQMLLPQFGIEGQERLRASSVLVAGLGGLGSPVALYLAAAGVGRLLLADFDRVELSNLQRQILHTTDRLGLPKTESARRALQAIAPNVELISVDAPLTPETLPELVGDVDLVVDGCDNFATRFAINAACQAAHVPLVSGAAIRLEGQVAAFSGRPGGPCYRCLYPDEGTLDTSCAANGVLAPLVGIIGSLQATEVIKILTGLGTPLFGRLLLLDAARMEWREVQLHPDPACPVCSKTADTRSSAAS</sequence>
<dbReference type="NCBIfam" id="NF004281">
    <property type="entry name" value="PRK05690.1"/>
    <property type="match status" value="1"/>
</dbReference>
<keyword evidence="15" id="KW-0548">Nucleotidyltransferase</keyword>
<evidence type="ECO:0000256" key="2">
    <source>
        <dbReference type="ARBA" id="ARBA00009919"/>
    </source>
</evidence>
<name>A0A6I6EG19_THETI</name>
<evidence type="ECO:0000256" key="12">
    <source>
        <dbReference type="ARBA" id="ARBA00075328"/>
    </source>
</evidence>
<comment type="function">
    <text evidence="7">Catalyzes the adenylation by ATP of the carboxyl group of the C-terminal glycine of sulfur carrier protein MoaD.</text>
</comment>
<dbReference type="InterPro" id="IPR045886">
    <property type="entry name" value="ThiF/MoeB/HesA"/>
</dbReference>
<evidence type="ECO:0000259" key="14">
    <source>
        <dbReference type="Pfam" id="PF00899"/>
    </source>
</evidence>
<dbReference type="GO" id="GO:0061605">
    <property type="term" value="F:molybdopterin-synthase adenylyltransferase activity"/>
    <property type="evidence" value="ECO:0007669"/>
    <property type="project" value="UniProtKB-EC"/>
</dbReference>
<dbReference type="GO" id="GO:0005829">
    <property type="term" value="C:cytosol"/>
    <property type="evidence" value="ECO:0007669"/>
    <property type="project" value="TreeGrafter"/>
</dbReference>
<dbReference type="Gene3D" id="3.40.50.720">
    <property type="entry name" value="NAD(P)-binding Rossmann-like Domain"/>
    <property type="match status" value="1"/>
</dbReference>
<comment type="similarity">
    <text evidence="2">Belongs to the HesA/MoeB/ThiF family.</text>
</comment>
<dbReference type="RefSeq" id="WP_153974485.1">
    <property type="nucleotide sequence ID" value="NZ_CP039268.1"/>
</dbReference>
<dbReference type="KEGG" id="ttp:E6P07_04345"/>
<evidence type="ECO:0000256" key="3">
    <source>
        <dbReference type="ARBA" id="ARBA00022679"/>
    </source>
</evidence>
<reference evidence="15 16" key="1">
    <citation type="submission" date="2019-12" db="EMBL/GenBank/DDBJ databases">
        <title>The complete genome of the thermophilic, anoxygenic phototrophic gammaproteobacterium Thermochromatium tepidum.</title>
        <authorList>
            <person name="Sattley W.M."/>
            <person name="Swingley W.D."/>
            <person name="Burchell B.M."/>
            <person name="Gurbani S.A."/>
            <person name="Kujawa C.M."/>
            <person name="Nuccio D.A."/>
            <person name="Schladweiler J."/>
            <person name="Shaffer K.N."/>
            <person name="Stokes L.M."/>
            <person name="Touchman J.W."/>
            <person name="Blankenship R.E."/>
            <person name="Madigan M.T."/>
        </authorList>
    </citation>
    <scope>NUCLEOTIDE SEQUENCE [LARGE SCALE GENOMIC DNA]</scope>
    <source>
        <strain evidence="15 16">ATCC 43061</strain>
    </source>
</reference>
<keyword evidence="16" id="KW-1185">Reference proteome</keyword>
<proteinExistence type="inferred from homology"/>
<dbReference type="AlphaFoldDB" id="A0A6I6EG19"/>
<comment type="subunit">
    <text evidence="8">Homodimer. Forms a stable heterotetrameric complex of 2 MoeB and 2 MoaD during adenylation of MoaD.</text>
</comment>
<evidence type="ECO:0000256" key="10">
    <source>
        <dbReference type="ARBA" id="ARBA00073635"/>
    </source>
</evidence>
<evidence type="ECO:0000256" key="9">
    <source>
        <dbReference type="ARBA" id="ARBA00066884"/>
    </source>
</evidence>
<accession>A0A6I6EG19</accession>
<dbReference type="InterPro" id="IPR000594">
    <property type="entry name" value="ThiF_NAD_FAD-bd"/>
</dbReference>
<keyword evidence="3 15" id="KW-0808">Transferase</keyword>
<dbReference type="GO" id="GO:0005524">
    <property type="term" value="F:ATP binding"/>
    <property type="evidence" value="ECO:0007669"/>
    <property type="project" value="UniProtKB-KW"/>
</dbReference>
<comment type="catalytic activity">
    <reaction evidence="6">
        <text>[molybdopterin-synthase sulfur-carrier protein]-C-terminal Gly-Gly + ATP + H(+) = [molybdopterin-synthase sulfur-carrier protein]-C-terminal Gly-Gly-AMP + diphosphate</text>
        <dbReference type="Rhea" id="RHEA:43616"/>
        <dbReference type="Rhea" id="RHEA-COMP:12159"/>
        <dbReference type="Rhea" id="RHEA-COMP:12202"/>
        <dbReference type="ChEBI" id="CHEBI:15378"/>
        <dbReference type="ChEBI" id="CHEBI:30616"/>
        <dbReference type="ChEBI" id="CHEBI:33019"/>
        <dbReference type="ChEBI" id="CHEBI:90618"/>
        <dbReference type="ChEBI" id="CHEBI:90778"/>
        <dbReference type="EC" id="2.7.7.80"/>
    </reaction>
</comment>
<evidence type="ECO:0000256" key="11">
    <source>
        <dbReference type="ARBA" id="ARBA00075110"/>
    </source>
</evidence>
<dbReference type="Pfam" id="PF00899">
    <property type="entry name" value="ThiF"/>
    <property type="match status" value="1"/>
</dbReference>
<feature type="domain" description="THIF-type NAD/FAD binding fold" evidence="14">
    <location>
        <begin position="9"/>
        <end position="243"/>
    </location>
</feature>
<evidence type="ECO:0000313" key="15">
    <source>
        <dbReference type="EMBL" id="QGU32287.1"/>
    </source>
</evidence>
<gene>
    <name evidence="15" type="primary">moeB</name>
    <name evidence="15" type="ORF">E6P07_04345</name>
</gene>
<dbReference type="PANTHER" id="PTHR10953">
    <property type="entry name" value="UBIQUITIN-ACTIVATING ENZYME E1"/>
    <property type="match status" value="1"/>
</dbReference>
<dbReference type="CDD" id="cd00757">
    <property type="entry name" value="ThiF_MoeB_HesA_family"/>
    <property type="match status" value="1"/>
</dbReference>
<dbReference type="OrthoDB" id="9804286at2"/>
<dbReference type="Proteomes" id="UP000426424">
    <property type="component" value="Chromosome"/>
</dbReference>
<keyword evidence="5" id="KW-0067">ATP-binding</keyword>
<evidence type="ECO:0000256" key="5">
    <source>
        <dbReference type="ARBA" id="ARBA00022840"/>
    </source>
</evidence>
<evidence type="ECO:0000256" key="8">
    <source>
        <dbReference type="ARBA" id="ARBA00063809"/>
    </source>
</evidence>
<dbReference type="SUPFAM" id="SSF69572">
    <property type="entry name" value="Activating enzymes of the ubiquitin-like proteins"/>
    <property type="match status" value="1"/>
</dbReference>
<evidence type="ECO:0000256" key="1">
    <source>
        <dbReference type="ARBA" id="ARBA00005046"/>
    </source>
</evidence>
<comment type="pathway">
    <text evidence="1">Cofactor biosynthesis; molybdopterin biosynthesis.</text>
</comment>
<evidence type="ECO:0000313" key="16">
    <source>
        <dbReference type="Proteomes" id="UP000426424"/>
    </source>
</evidence>
<dbReference type="GO" id="GO:0004792">
    <property type="term" value="F:thiosulfate-cyanide sulfurtransferase activity"/>
    <property type="evidence" value="ECO:0007669"/>
    <property type="project" value="TreeGrafter"/>
</dbReference>
<dbReference type="PANTHER" id="PTHR10953:SF194">
    <property type="entry name" value="MOLYBDOPTERIN-SYNTHASE ADENYLYLTRANSFERASE"/>
    <property type="match status" value="1"/>
</dbReference>
<evidence type="ECO:0000256" key="13">
    <source>
        <dbReference type="ARBA" id="ARBA00078531"/>
    </source>
</evidence>
<dbReference type="GO" id="GO:0008146">
    <property type="term" value="F:sulfotransferase activity"/>
    <property type="evidence" value="ECO:0007669"/>
    <property type="project" value="TreeGrafter"/>
</dbReference>
<evidence type="ECO:0000256" key="4">
    <source>
        <dbReference type="ARBA" id="ARBA00022741"/>
    </source>
</evidence>
<keyword evidence="4" id="KW-0547">Nucleotide-binding</keyword>
<dbReference type="EC" id="2.7.7.80" evidence="9"/>
<organism evidence="15 16">
    <name type="scientific">Thermochromatium tepidum ATCC 43061</name>
    <dbReference type="NCBI Taxonomy" id="316276"/>
    <lineage>
        <taxon>Bacteria</taxon>
        <taxon>Pseudomonadati</taxon>
        <taxon>Pseudomonadota</taxon>
        <taxon>Gammaproteobacteria</taxon>
        <taxon>Chromatiales</taxon>
        <taxon>Chromatiaceae</taxon>
        <taxon>Thermochromatium</taxon>
    </lineage>
</organism>